<name>A0AA39SCK4_ACESA</name>
<dbReference type="PANTHER" id="PTHR18934:SF99">
    <property type="entry name" value="ATP-DEPENDENT RNA HELICASE DHX37-RELATED"/>
    <property type="match status" value="1"/>
</dbReference>
<evidence type="ECO:0000256" key="1">
    <source>
        <dbReference type="ARBA" id="ARBA00008792"/>
    </source>
</evidence>
<keyword evidence="11" id="KW-1185">Reference proteome</keyword>
<comment type="catalytic activity">
    <reaction evidence="7">
        <text>ATP + H2O = ADP + phosphate + H(+)</text>
        <dbReference type="Rhea" id="RHEA:13065"/>
        <dbReference type="ChEBI" id="CHEBI:15377"/>
        <dbReference type="ChEBI" id="CHEBI:15378"/>
        <dbReference type="ChEBI" id="CHEBI:30616"/>
        <dbReference type="ChEBI" id="CHEBI:43474"/>
        <dbReference type="ChEBI" id="CHEBI:456216"/>
        <dbReference type="EC" id="3.6.4.13"/>
    </reaction>
</comment>
<dbReference type="PANTHER" id="PTHR18934">
    <property type="entry name" value="ATP-DEPENDENT RNA HELICASE"/>
    <property type="match status" value="1"/>
</dbReference>
<dbReference type="PROSITE" id="PS00690">
    <property type="entry name" value="DEAH_ATP_HELICASE"/>
    <property type="match status" value="1"/>
</dbReference>
<evidence type="ECO:0000259" key="9">
    <source>
        <dbReference type="PROSITE" id="PS51192"/>
    </source>
</evidence>
<dbReference type="SUPFAM" id="SSF52540">
    <property type="entry name" value="P-loop containing nucleoside triphosphate hydrolases"/>
    <property type="match status" value="1"/>
</dbReference>
<evidence type="ECO:0000313" key="10">
    <source>
        <dbReference type="EMBL" id="KAK0587085.1"/>
    </source>
</evidence>
<comment type="caution">
    <text evidence="10">The sequence shown here is derived from an EMBL/GenBank/DDBJ whole genome shotgun (WGS) entry which is preliminary data.</text>
</comment>
<dbReference type="GO" id="GO:0000462">
    <property type="term" value="P:maturation of SSU-rRNA from tricistronic rRNA transcript (SSU-rRNA, 5.8S rRNA, LSU-rRNA)"/>
    <property type="evidence" value="ECO:0007669"/>
    <property type="project" value="TreeGrafter"/>
</dbReference>
<feature type="domain" description="Helicase ATP-binding" evidence="9">
    <location>
        <begin position="336"/>
        <end position="490"/>
    </location>
</feature>
<dbReference type="Gene3D" id="3.40.50.300">
    <property type="entry name" value="P-loop containing nucleotide triphosphate hydrolases"/>
    <property type="match status" value="3"/>
</dbReference>
<dbReference type="InterPro" id="IPR014001">
    <property type="entry name" value="Helicase_ATP-bd"/>
</dbReference>
<feature type="compositionally biased region" description="Polar residues" evidence="8">
    <location>
        <begin position="652"/>
        <end position="672"/>
    </location>
</feature>
<feature type="compositionally biased region" description="Basic and acidic residues" evidence="8">
    <location>
        <begin position="272"/>
        <end position="287"/>
    </location>
</feature>
<feature type="region of interest" description="Disordered" evidence="8">
    <location>
        <begin position="72"/>
        <end position="104"/>
    </location>
</feature>
<keyword evidence="5" id="KW-0347">Helicase</keyword>
<keyword evidence="4" id="KW-0378">Hydrolase</keyword>
<dbReference type="InterPro" id="IPR027417">
    <property type="entry name" value="P-loop_NTPase"/>
</dbReference>
<reference evidence="10" key="1">
    <citation type="journal article" date="2022" name="Plant J.">
        <title>Strategies of tolerance reflected in two North American maple genomes.</title>
        <authorList>
            <person name="McEvoy S.L."/>
            <person name="Sezen U.U."/>
            <person name="Trouern-Trend A."/>
            <person name="McMahon S.M."/>
            <person name="Schaberg P.G."/>
            <person name="Yang J."/>
            <person name="Wegrzyn J.L."/>
            <person name="Swenson N.G."/>
        </authorList>
    </citation>
    <scope>NUCLEOTIDE SEQUENCE</scope>
    <source>
        <strain evidence="10">NS2018</strain>
    </source>
</reference>
<protein>
    <recommendedName>
        <fullName evidence="2">RNA helicase</fullName>
        <ecNumber evidence="2">3.6.4.13</ecNumber>
    </recommendedName>
</protein>
<comment type="similarity">
    <text evidence="1">Belongs to the DEAD box helicase family. DEAH subfamily.</text>
</comment>
<dbReference type="Proteomes" id="UP001168877">
    <property type="component" value="Unassembled WGS sequence"/>
</dbReference>
<evidence type="ECO:0000256" key="4">
    <source>
        <dbReference type="ARBA" id="ARBA00022801"/>
    </source>
</evidence>
<evidence type="ECO:0000256" key="7">
    <source>
        <dbReference type="ARBA" id="ARBA00047984"/>
    </source>
</evidence>
<evidence type="ECO:0000256" key="5">
    <source>
        <dbReference type="ARBA" id="ARBA00022806"/>
    </source>
</evidence>
<organism evidence="10 11">
    <name type="scientific">Acer saccharum</name>
    <name type="common">Sugar maple</name>
    <dbReference type="NCBI Taxonomy" id="4024"/>
    <lineage>
        <taxon>Eukaryota</taxon>
        <taxon>Viridiplantae</taxon>
        <taxon>Streptophyta</taxon>
        <taxon>Embryophyta</taxon>
        <taxon>Tracheophyta</taxon>
        <taxon>Spermatophyta</taxon>
        <taxon>Magnoliopsida</taxon>
        <taxon>eudicotyledons</taxon>
        <taxon>Gunneridae</taxon>
        <taxon>Pentapetalae</taxon>
        <taxon>rosids</taxon>
        <taxon>malvids</taxon>
        <taxon>Sapindales</taxon>
        <taxon>Sapindaceae</taxon>
        <taxon>Hippocastanoideae</taxon>
        <taxon>Acereae</taxon>
        <taxon>Acer</taxon>
    </lineage>
</organism>
<dbReference type="GO" id="GO:0005524">
    <property type="term" value="F:ATP binding"/>
    <property type="evidence" value="ECO:0007669"/>
    <property type="project" value="UniProtKB-KW"/>
</dbReference>
<evidence type="ECO:0000256" key="2">
    <source>
        <dbReference type="ARBA" id="ARBA00012552"/>
    </source>
</evidence>
<feature type="region of interest" description="Disordered" evidence="8">
    <location>
        <begin position="264"/>
        <end position="293"/>
    </location>
</feature>
<dbReference type="AlphaFoldDB" id="A0AA39SCK4"/>
<feature type="region of interest" description="Disordered" evidence="8">
    <location>
        <begin position="652"/>
        <end position="673"/>
    </location>
</feature>
<gene>
    <name evidence="10" type="ORF">LWI29_017056</name>
</gene>
<dbReference type="GO" id="GO:0003724">
    <property type="term" value="F:RNA helicase activity"/>
    <property type="evidence" value="ECO:0007669"/>
    <property type="project" value="UniProtKB-EC"/>
</dbReference>
<sequence>MPSFTGEASRIVFSLRRLFSNLSASITVGRRFPGNLKNNMLTGPIPSTLTQIPNLKSLLEGIDSNALILPAKGSNQRKRKNQECEKVKTKRISKSQERKLKKLEEEKAQASMALKTNENFEKYKILPGAYNILEASKDMGKVQTRREKKRNAIQFSKEGLEDPETDQASKRKREGGDSTGTSSELEEIHPRQLINDNDFAGPVIVNKEILDHASISLGTSQEPVCGNEFDSVGQSAATTNMHKRSEEVSNRDTGTNMQQDIRICTPTSSINDDGKTSKSKARSDERLNVVSSQTSNLPDSLLRPVMVPTVVHVSRPDEVENNRRDLPIVMMEQEIMEAVNYNNAIIICGETGCSKTTQVPQFLHEAGFGSNLCGIRSGIIGVTQPRRVAVLATAKRVAFEYDIFLRRYSVIILDEAHERSLNTDILIGMLSRIIQPRQDLYEKQQQLLLSGQYIELKDRIFPLKLILMSATMRVEDFMSGRRLFRDPPLIEVPTRQFPVTLHFSKRTEIVDYIGQAYKKVMSIHKSLPQGGILVFVTGQREVEYLCRKLCIASKERRANTSRGNIGNEVAAVHETSSIEGINMKEINEAFEIRGNSTDQQTDRQSEIEIVGEDENSLDQKSPKEGDGVLEENWSLTSLKVAFETLAGKNSLASNSEGKQTQLTTPEGYSEKSNPAMEKIRGDTGLCAGALSVLPLYTMLPAAEQLRVFEKVKEGERLVVTHQCC</sequence>
<dbReference type="EMBL" id="JAUESC010000382">
    <property type="protein sequence ID" value="KAK0587085.1"/>
    <property type="molecule type" value="Genomic_DNA"/>
</dbReference>
<dbReference type="GO" id="GO:0003723">
    <property type="term" value="F:RNA binding"/>
    <property type="evidence" value="ECO:0007669"/>
    <property type="project" value="TreeGrafter"/>
</dbReference>
<dbReference type="GO" id="GO:0016787">
    <property type="term" value="F:hydrolase activity"/>
    <property type="evidence" value="ECO:0007669"/>
    <property type="project" value="UniProtKB-KW"/>
</dbReference>
<evidence type="ECO:0000256" key="8">
    <source>
        <dbReference type="SAM" id="MobiDB-lite"/>
    </source>
</evidence>
<evidence type="ECO:0000256" key="3">
    <source>
        <dbReference type="ARBA" id="ARBA00022741"/>
    </source>
</evidence>
<feature type="region of interest" description="Disordered" evidence="8">
    <location>
        <begin position="140"/>
        <end position="194"/>
    </location>
</feature>
<dbReference type="InterPro" id="IPR002464">
    <property type="entry name" value="DNA/RNA_helicase_DEAH_CS"/>
</dbReference>
<dbReference type="SMART" id="SM00487">
    <property type="entry name" value="DEXDc"/>
    <property type="match status" value="1"/>
</dbReference>
<reference evidence="10" key="2">
    <citation type="submission" date="2023-06" db="EMBL/GenBank/DDBJ databases">
        <authorList>
            <person name="Swenson N.G."/>
            <person name="Wegrzyn J.L."/>
            <person name="Mcevoy S.L."/>
        </authorList>
    </citation>
    <scope>NUCLEOTIDE SEQUENCE</scope>
    <source>
        <strain evidence="10">NS2018</strain>
        <tissue evidence="10">Leaf</tissue>
    </source>
</reference>
<dbReference type="PROSITE" id="PS51192">
    <property type="entry name" value="HELICASE_ATP_BIND_1"/>
    <property type="match status" value="1"/>
</dbReference>
<evidence type="ECO:0000313" key="11">
    <source>
        <dbReference type="Proteomes" id="UP001168877"/>
    </source>
</evidence>
<keyword evidence="3" id="KW-0547">Nucleotide-binding</keyword>
<dbReference type="GO" id="GO:0005730">
    <property type="term" value="C:nucleolus"/>
    <property type="evidence" value="ECO:0007669"/>
    <property type="project" value="TreeGrafter"/>
</dbReference>
<feature type="region of interest" description="Disordered" evidence="8">
    <location>
        <begin position="591"/>
        <end position="627"/>
    </location>
</feature>
<accession>A0AA39SCK4</accession>
<dbReference type="FunFam" id="3.40.50.300:FF:001764">
    <property type="entry name" value="ATP-dependent RNA helicase DEAH13"/>
    <property type="match status" value="1"/>
</dbReference>
<dbReference type="EC" id="3.6.4.13" evidence="2"/>
<keyword evidence="6" id="KW-0067">ATP-binding</keyword>
<proteinExistence type="inferred from homology"/>
<evidence type="ECO:0000256" key="6">
    <source>
        <dbReference type="ARBA" id="ARBA00022840"/>
    </source>
</evidence>
<feature type="compositionally biased region" description="Basic and acidic residues" evidence="8">
    <location>
        <begin position="94"/>
        <end position="104"/>
    </location>
</feature>